<dbReference type="AlphaFoldDB" id="A0A371BD50"/>
<name>A0A371BD50_9BRAD</name>
<dbReference type="CDD" id="cd03043">
    <property type="entry name" value="GST_N_1"/>
    <property type="match status" value="1"/>
</dbReference>
<proteinExistence type="predicted"/>
<feature type="domain" description="GST N-terminal" evidence="1">
    <location>
        <begin position="3"/>
        <end position="83"/>
    </location>
</feature>
<dbReference type="InterPro" id="IPR004045">
    <property type="entry name" value="Glutathione_S-Trfase_N"/>
</dbReference>
<dbReference type="RefSeq" id="WP_115517511.1">
    <property type="nucleotide sequence ID" value="NZ_QRGO01000001.1"/>
</dbReference>
<dbReference type="SFLD" id="SFLDS00019">
    <property type="entry name" value="Glutathione_Transferase_(cytos"/>
    <property type="match status" value="1"/>
</dbReference>
<dbReference type="Gene3D" id="1.20.1050.10">
    <property type="match status" value="1"/>
</dbReference>
<dbReference type="CDD" id="cd03194">
    <property type="entry name" value="GST_C_3"/>
    <property type="match status" value="1"/>
</dbReference>
<sequence length="231" mass="25743">MALTLIIGNKNYSSWSLRPWIAMTAAGIAFDEELIPFESEDFRTIVPAVSGSGRVPVLVDGDIRVWESLAILEYLAEKFPDAGLWPKDAAARAHARVVANEMHAGFQALRNHLPVNFARRVMKRDLPEAVKDNVRRIESLWADCRARFGVKAEKVGPFLFGAFTNADAMYAPVVSRFHTYAVDVTPGTRVYMDAVMALPAYQAWTAAGIAEPWLFAEDEVDWPDVHRADAH</sequence>
<keyword evidence="2" id="KW-0808">Transferase</keyword>
<dbReference type="GO" id="GO:0016034">
    <property type="term" value="F:maleylacetoacetate isomerase activity"/>
    <property type="evidence" value="ECO:0007669"/>
    <property type="project" value="TreeGrafter"/>
</dbReference>
<dbReference type="InterPro" id="IPR036249">
    <property type="entry name" value="Thioredoxin-like_sf"/>
</dbReference>
<comment type="caution">
    <text evidence="2">The sequence shown here is derived from an EMBL/GenBank/DDBJ whole genome shotgun (WGS) entry which is preliminary data.</text>
</comment>
<gene>
    <name evidence="2" type="ORF">DXH78_13450</name>
</gene>
<evidence type="ECO:0000313" key="3">
    <source>
        <dbReference type="Proteomes" id="UP000263993"/>
    </source>
</evidence>
<dbReference type="GO" id="GO:0006749">
    <property type="term" value="P:glutathione metabolic process"/>
    <property type="evidence" value="ECO:0007669"/>
    <property type="project" value="TreeGrafter"/>
</dbReference>
<evidence type="ECO:0000259" key="1">
    <source>
        <dbReference type="PROSITE" id="PS50404"/>
    </source>
</evidence>
<dbReference type="InterPro" id="IPR036282">
    <property type="entry name" value="Glutathione-S-Trfase_C_sf"/>
</dbReference>
<reference evidence="3" key="1">
    <citation type="submission" date="2018-08" db="EMBL/GenBank/DDBJ databases">
        <authorList>
            <person name="Kim S.-J."/>
            <person name="Jung G.-Y."/>
        </authorList>
    </citation>
    <scope>NUCLEOTIDE SEQUENCE [LARGE SCALE GENOMIC DNA]</scope>
    <source>
        <strain evidence="3">GY_H</strain>
    </source>
</reference>
<dbReference type="SUPFAM" id="SSF47616">
    <property type="entry name" value="GST C-terminal domain-like"/>
    <property type="match status" value="1"/>
</dbReference>
<protein>
    <submittedName>
        <fullName evidence="2">Glutathione S-transferase family protein</fullName>
    </submittedName>
</protein>
<dbReference type="GO" id="GO:0006559">
    <property type="term" value="P:L-phenylalanine catabolic process"/>
    <property type="evidence" value="ECO:0007669"/>
    <property type="project" value="TreeGrafter"/>
</dbReference>
<dbReference type="Proteomes" id="UP000263993">
    <property type="component" value="Unassembled WGS sequence"/>
</dbReference>
<accession>A0A371BD50</accession>
<evidence type="ECO:0000313" key="2">
    <source>
        <dbReference type="EMBL" id="RDV05488.1"/>
    </source>
</evidence>
<dbReference type="PANTHER" id="PTHR42673">
    <property type="entry name" value="MALEYLACETOACETATE ISOMERASE"/>
    <property type="match status" value="1"/>
</dbReference>
<dbReference type="OrthoDB" id="9799538at2"/>
<dbReference type="InterPro" id="IPR040079">
    <property type="entry name" value="Glutathione_S-Trfase"/>
</dbReference>
<keyword evidence="3" id="KW-1185">Reference proteome</keyword>
<dbReference type="PROSITE" id="PS50404">
    <property type="entry name" value="GST_NTER"/>
    <property type="match status" value="1"/>
</dbReference>
<dbReference type="EMBL" id="QRGO01000001">
    <property type="protein sequence ID" value="RDV05488.1"/>
    <property type="molecule type" value="Genomic_DNA"/>
</dbReference>
<dbReference type="SUPFAM" id="SSF52833">
    <property type="entry name" value="Thioredoxin-like"/>
    <property type="match status" value="1"/>
</dbReference>
<dbReference type="GO" id="GO:0004364">
    <property type="term" value="F:glutathione transferase activity"/>
    <property type="evidence" value="ECO:0007669"/>
    <property type="project" value="TreeGrafter"/>
</dbReference>
<dbReference type="Gene3D" id="3.40.30.10">
    <property type="entry name" value="Glutaredoxin"/>
    <property type="match status" value="1"/>
</dbReference>
<organism evidence="2 3">
    <name type="scientific">Undibacter mobilis</name>
    <dbReference type="NCBI Taxonomy" id="2292256"/>
    <lineage>
        <taxon>Bacteria</taxon>
        <taxon>Pseudomonadati</taxon>
        <taxon>Pseudomonadota</taxon>
        <taxon>Alphaproteobacteria</taxon>
        <taxon>Hyphomicrobiales</taxon>
        <taxon>Nitrobacteraceae</taxon>
        <taxon>Undibacter</taxon>
    </lineage>
</organism>
<dbReference type="Pfam" id="PF13409">
    <property type="entry name" value="GST_N_2"/>
    <property type="match status" value="1"/>
</dbReference>
<dbReference type="PANTHER" id="PTHR42673:SF4">
    <property type="entry name" value="MALEYLACETOACETATE ISOMERASE"/>
    <property type="match status" value="1"/>
</dbReference>
<dbReference type="Pfam" id="PF13410">
    <property type="entry name" value="GST_C_2"/>
    <property type="match status" value="1"/>
</dbReference>